<keyword evidence="11" id="KW-1185">Reference proteome</keyword>
<dbReference type="PANTHER" id="PTHR43791">
    <property type="entry name" value="PERMEASE-RELATED"/>
    <property type="match status" value="1"/>
</dbReference>
<evidence type="ECO:0000256" key="5">
    <source>
        <dbReference type="ARBA" id="ARBA00023136"/>
    </source>
</evidence>
<keyword evidence="2" id="KW-0813">Transport</keyword>
<feature type="transmembrane region" description="Helical" evidence="8">
    <location>
        <begin position="413"/>
        <end position="432"/>
    </location>
</feature>
<evidence type="ECO:0000256" key="4">
    <source>
        <dbReference type="ARBA" id="ARBA00022989"/>
    </source>
</evidence>
<dbReference type="RefSeq" id="XP_064700768.1">
    <property type="nucleotide sequence ID" value="XM_064853005.1"/>
</dbReference>
<dbReference type="Gene3D" id="1.20.1250.20">
    <property type="entry name" value="MFS general substrate transporter like domains"/>
    <property type="match status" value="2"/>
</dbReference>
<feature type="region of interest" description="Disordered" evidence="7">
    <location>
        <begin position="1"/>
        <end position="28"/>
    </location>
</feature>
<comment type="similarity">
    <text evidence="6">Belongs to the major facilitator superfamily. Allantoate permease family.</text>
</comment>
<evidence type="ECO:0000313" key="10">
    <source>
        <dbReference type="EMBL" id="KAK5045132.1"/>
    </source>
</evidence>
<feature type="transmembrane region" description="Helical" evidence="8">
    <location>
        <begin position="381"/>
        <end position="401"/>
    </location>
</feature>
<dbReference type="InterPro" id="IPR020846">
    <property type="entry name" value="MFS_dom"/>
</dbReference>
<dbReference type="EMBL" id="JAVRRD010000039">
    <property type="protein sequence ID" value="KAK5045132.1"/>
    <property type="molecule type" value="Genomic_DNA"/>
</dbReference>
<dbReference type="AlphaFoldDB" id="A0AAV9MU35"/>
<evidence type="ECO:0000256" key="6">
    <source>
        <dbReference type="ARBA" id="ARBA00037968"/>
    </source>
</evidence>
<protein>
    <recommendedName>
        <fullName evidence="9">Major facilitator superfamily (MFS) profile domain-containing protein</fullName>
    </recommendedName>
</protein>
<dbReference type="InterPro" id="IPR011701">
    <property type="entry name" value="MFS"/>
</dbReference>
<dbReference type="GeneID" id="89977624"/>
<reference evidence="10 11" key="1">
    <citation type="submission" date="2023-08" db="EMBL/GenBank/DDBJ databases">
        <title>Black Yeasts Isolated from many extreme environments.</title>
        <authorList>
            <person name="Coleine C."/>
            <person name="Stajich J.E."/>
            <person name="Selbmann L."/>
        </authorList>
    </citation>
    <scope>NUCLEOTIDE SEQUENCE [LARGE SCALE GENOMIC DNA]</scope>
    <source>
        <strain evidence="10 11">CCFEE 5792</strain>
    </source>
</reference>
<evidence type="ECO:0000256" key="8">
    <source>
        <dbReference type="SAM" id="Phobius"/>
    </source>
</evidence>
<proteinExistence type="inferred from homology"/>
<feature type="transmembrane region" description="Helical" evidence="8">
    <location>
        <begin position="475"/>
        <end position="495"/>
    </location>
</feature>
<dbReference type="Proteomes" id="UP001358417">
    <property type="component" value="Unassembled WGS sequence"/>
</dbReference>
<dbReference type="GO" id="GO:0022857">
    <property type="term" value="F:transmembrane transporter activity"/>
    <property type="evidence" value="ECO:0007669"/>
    <property type="project" value="InterPro"/>
</dbReference>
<feature type="transmembrane region" description="Helical" evidence="8">
    <location>
        <begin position="353"/>
        <end position="374"/>
    </location>
</feature>
<dbReference type="PROSITE" id="PS50850">
    <property type="entry name" value="MFS"/>
    <property type="match status" value="1"/>
</dbReference>
<feature type="transmembrane region" description="Helical" evidence="8">
    <location>
        <begin position="215"/>
        <end position="237"/>
    </location>
</feature>
<keyword evidence="3 8" id="KW-0812">Transmembrane</keyword>
<accession>A0AAV9MU35</accession>
<evidence type="ECO:0000256" key="2">
    <source>
        <dbReference type="ARBA" id="ARBA00022448"/>
    </source>
</evidence>
<evidence type="ECO:0000256" key="7">
    <source>
        <dbReference type="SAM" id="MobiDB-lite"/>
    </source>
</evidence>
<gene>
    <name evidence="10" type="ORF">LTR84_009465</name>
</gene>
<feature type="transmembrane region" description="Helical" evidence="8">
    <location>
        <begin position="150"/>
        <end position="170"/>
    </location>
</feature>
<dbReference type="Pfam" id="PF07690">
    <property type="entry name" value="MFS_1"/>
    <property type="match status" value="1"/>
</dbReference>
<evidence type="ECO:0000259" key="9">
    <source>
        <dbReference type="PROSITE" id="PS50850"/>
    </source>
</evidence>
<dbReference type="InterPro" id="IPR036259">
    <property type="entry name" value="MFS_trans_sf"/>
</dbReference>
<organism evidence="10 11">
    <name type="scientific">Exophiala bonariae</name>
    <dbReference type="NCBI Taxonomy" id="1690606"/>
    <lineage>
        <taxon>Eukaryota</taxon>
        <taxon>Fungi</taxon>
        <taxon>Dikarya</taxon>
        <taxon>Ascomycota</taxon>
        <taxon>Pezizomycotina</taxon>
        <taxon>Eurotiomycetes</taxon>
        <taxon>Chaetothyriomycetidae</taxon>
        <taxon>Chaetothyriales</taxon>
        <taxon>Herpotrichiellaceae</taxon>
        <taxon>Exophiala</taxon>
    </lineage>
</organism>
<dbReference type="SUPFAM" id="SSF103473">
    <property type="entry name" value="MFS general substrate transporter"/>
    <property type="match status" value="1"/>
</dbReference>
<dbReference type="CDD" id="cd17327">
    <property type="entry name" value="MFS_FEN2_like"/>
    <property type="match status" value="1"/>
</dbReference>
<keyword evidence="4 8" id="KW-1133">Transmembrane helix</keyword>
<sequence length="534" mass="59332">MPDVEAPSVQGDEKHEVHQILPSGRSVSPVNLDEKRMSISSTTAAKKILEHSHDADEAMKAFANGEVVELDEATNKRLLRIIDFRMMPLMCVVYGLNYLDKTTLSYASIMGIKKDIHLVGDNYQWLGSMFYFGYLAWEYPTNRLLQRLPLAKYSAFCIVAWGVILALFATVKDFGGAVAIRFLLGVFEAAVTPGFALITSQWWTKKEQGARTGIWFSFNGFGQIFGGLVAYGIAVGARKHGTAIAPWKIVFLVNGCLTALLGVVFFFVIPDNQLNAWWLKPRDRILAVERVRVNQQGIGNKHFKWYQLKEALLDPLTWAFGFYALTADIPNGGISNFFSQLIVSFGYTPEESLLYGTPGGAVEVVALIFCGWLGDKIGQRLLVSMGGLVIAILGMVLIVALPLENNSGRLAGYYLTQASPTPFVALLSLIATNVAGYTKKTTVAAIYLICYCVGNIIGPQTFRPKDAPRYEPAEITIIVCWGVCLIDLAFIWWYCKHLNAKKAAIRAEPGYQKLENQEWLDLTDKENPEFVYSL</sequence>
<feature type="transmembrane region" description="Helical" evidence="8">
    <location>
        <begin position="249"/>
        <end position="269"/>
    </location>
</feature>
<evidence type="ECO:0000256" key="1">
    <source>
        <dbReference type="ARBA" id="ARBA00004141"/>
    </source>
</evidence>
<dbReference type="GO" id="GO:0016020">
    <property type="term" value="C:membrane"/>
    <property type="evidence" value="ECO:0007669"/>
    <property type="project" value="UniProtKB-SubCell"/>
</dbReference>
<feature type="transmembrane region" description="Helical" evidence="8">
    <location>
        <begin position="444"/>
        <end position="463"/>
    </location>
</feature>
<dbReference type="FunFam" id="1.20.1250.20:FF:000064">
    <property type="entry name" value="MFS allantoate transporter"/>
    <property type="match status" value="1"/>
</dbReference>
<feature type="transmembrane region" description="Helical" evidence="8">
    <location>
        <begin position="182"/>
        <end position="203"/>
    </location>
</feature>
<dbReference type="PANTHER" id="PTHR43791:SF1">
    <property type="entry name" value="ALLANTOATE PERMEASE"/>
    <property type="match status" value="1"/>
</dbReference>
<name>A0AAV9MU35_9EURO</name>
<comment type="caution">
    <text evidence="10">The sequence shown here is derived from an EMBL/GenBank/DDBJ whole genome shotgun (WGS) entry which is preliminary data.</text>
</comment>
<comment type="subcellular location">
    <subcellularLocation>
        <location evidence="1">Membrane</location>
        <topology evidence="1">Multi-pass membrane protein</topology>
    </subcellularLocation>
</comment>
<keyword evidence="5 8" id="KW-0472">Membrane</keyword>
<feature type="domain" description="Major facilitator superfamily (MFS) profile" evidence="9">
    <location>
        <begin position="86"/>
        <end position="534"/>
    </location>
</feature>
<evidence type="ECO:0000256" key="3">
    <source>
        <dbReference type="ARBA" id="ARBA00022692"/>
    </source>
</evidence>
<evidence type="ECO:0000313" key="11">
    <source>
        <dbReference type="Proteomes" id="UP001358417"/>
    </source>
</evidence>